<protein>
    <submittedName>
        <fullName evidence="2">Uncharacterized protein</fullName>
    </submittedName>
</protein>
<proteinExistence type="predicted"/>
<evidence type="ECO:0000313" key="1">
    <source>
        <dbReference type="Proteomes" id="UP000887574"/>
    </source>
</evidence>
<sequence length="77" mass="8449">MACVNKDSANFVELAIPICPTDPLGGWFQKVLSFDWHPNYTNKVALLLSSSTHQGTTKSIQIIKYFVEGGDTSLGDM</sequence>
<evidence type="ECO:0000313" key="2">
    <source>
        <dbReference type="WBParaSite" id="jg5368"/>
    </source>
</evidence>
<dbReference type="Proteomes" id="UP000887574">
    <property type="component" value="Unplaced"/>
</dbReference>
<reference evidence="2" key="1">
    <citation type="submission" date="2022-11" db="UniProtKB">
        <authorList>
            <consortium name="WormBaseParasite"/>
        </authorList>
    </citation>
    <scope>IDENTIFICATION</scope>
</reference>
<accession>A0A915EE32</accession>
<dbReference type="AlphaFoldDB" id="A0A915EE32"/>
<name>A0A915EE32_9BILA</name>
<keyword evidence="1" id="KW-1185">Reference proteome</keyword>
<dbReference type="WBParaSite" id="jg5368">
    <property type="protein sequence ID" value="jg5368"/>
    <property type="gene ID" value="jg5368"/>
</dbReference>
<organism evidence="1 2">
    <name type="scientific">Ditylenchus dipsaci</name>
    <dbReference type="NCBI Taxonomy" id="166011"/>
    <lineage>
        <taxon>Eukaryota</taxon>
        <taxon>Metazoa</taxon>
        <taxon>Ecdysozoa</taxon>
        <taxon>Nematoda</taxon>
        <taxon>Chromadorea</taxon>
        <taxon>Rhabditida</taxon>
        <taxon>Tylenchina</taxon>
        <taxon>Tylenchomorpha</taxon>
        <taxon>Sphaerularioidea</taxon>
        <taxon>Anguinidae</taxon>
        <taxon>Anguininae</taxon>
        <taxon>Ditylenchus</taxon>
    </lineage>
</organism>